<reference evidence="1 2" key="1">
    <citation type="submission" date="2015-01" db="EMBL/GenBank/DDBJ databases">
        <title>Evolution of Trichinella species and genotypes.</title>
        <authorList>
            <person name="Korhonen P.K."/>
            <person name="Edoardo P."/>
            <person name="Giuseppe L.R."/>
            <person name="Gasser R.B."/>
        </authorList>
    </citation>
    <scope>NUCLEOTIDE SEQUENCE [LARGE SCALE GENOMIC DNA]</scope>
    <source>
        <strain evidence="1">ISS588</strain>
    </source>
</reference>
<gene>
    <name evidence="1" type="ORF">T4B_12424</name>
</gene>
<proteinExistence type="predicted"/>
<dbReference type="AlphaFoldDB" id="A0A0V1G9C5"/>
<evidence type="ECO:0000313" key="1">
    <source>
        <dbReference type="EMBL" id="KRY94874.1"/>
    </source>
</evidence>
<sequence length="46" mass="4865">MAQRLRALAVLPKDLGSIPSTHMAAHNCLKECTLASCGDTPSIKLT</sequence>
<dbReference type="EMBL" id="JYDS01004821">
    <property type="protein sequence ID" value="KRY94874.1"/>
    <property type="molecule type" value="Genomic_DNA"/>
</dbReference>
<name>A0A0V1G9C5_TRIPS</name>
<comment type="caution">
    <text evidence="1">The sequence shown here is derived from an EMBL/GenBank/DDBJ whole genome shotgun (WGS) entry which is preliminary data.</text>
</comment>
<dbReference type="Proteomes" id="UP000054805">
    <property type="component" value="Unassembled WGS sequence"/>
</dbReference>
<protein>
    <submittedName>
        <fullName evidence="1">Uncharacterized protein</fullName>
    </submittedName>
</protein>
<keyword evidence="2" id="KW-1185">Reference proteome</keyword>
<evidence type="ECO:0000313" key="2">
    <source>
        <dbReference type="Proteomes" id="UP000054805"/>
    </source>
</evidence>
<organism evidence="1 2">
    <name type="scientific">Trichinella pseudospiralis</name>
    <name type="common">Parasitic roundworm</name>
    <dbReference type="NCBI Taxonomy" id="6337"/>
    <lineage>
        <taxon>Eukaryota</taxon>
        <taxon>Metazoa</taxon>
        <taxon>Ecdysozoa</taxon>
        <taxon>Nematoda</taxon>
        <taxon>Enoplea</taxon>
        <taxon>Dorylaimia</taxon>
        <taxon>Trichinellida</taxon>
        <taxon>Trichinellidae</taxon>
        <taxon>Trichinella</taxon>
    </lineage>
</organism>
<accession>A0A0V1G9C5</accession>